<dbReference type="Pfam" id="PF03692">
    <property type="entry name" value="CxxCxxCC"/>
    <property type="match status" value="1"/>
</dbReference>
<dbReference type="InterPro" id="IPR005358">
    <property type="entry name" value="Puta_zinc/iron-chelating_dom"/>
</dbReference>
<dbReference type="AlphaFoldDB" id="A0A8J7CMB1"/>
<proteinExistence type="predicted"/>
<comment type="caution">
    <text evidence="1">The sequence shown here is derived from an EMBL/GenBank/DDBJ whole genome shotgun (WGS) entry which is preliminary data.</text>
</comment>
<reference evidence="1 2" key="1">
    <citation type="submission" date="2020-08" db="EMBL/GenBank/DDBJ databases">
        <title>Acidobacteriota in marine sediments use diverse sulfur dissimilation pathways.</title>
        <authorList>
            <person name="Wasmund K."/>
        </authorList>
    </citation>
    <scope>NUCLEOTIDE SEQUENCE [LARGE SCALE GENOMIC DNA]</scope>
    <source>
        <strain evidence="1">MAG AM4</strain>
    </source>
</reference>
<gene>
    <name evidence="1" type="ORF">IFK94_13970</name>
</gene>
<dbReference type="Proteomes" id="UP000648239">
    <property type="component" value="Unassembled WGS sequence"/>
</dbReference>
<evidence type="ECO:0000313" key="2">
    <source>
        <dbReference type="Proteomes" id="UP000648239"/>
    </source>
</evidence>
<dbReference type="EMBL" id="JACXWD010000068">
    <property type="protein sequence ID" value="MBD3869223.1"/>
    <property type="molecule type" value="Genomic_DNA"/>
</dbReference>
<protein>
    <submittedName>
        <fullName evidence="1">YkgJ family cysteine cluster protein</fullName>
    </submittedName>
</protein>
<evidence type="ECO:0000313" key="1">
    <source>
        <dbReference type="EMBL" id="MBD3869223.1"/>
    </source>
</evidence>
<name>A0A8J7CMB1_9BACT</name>
<organism evidence="1 2">
    <name type="scientific">Candidatus Polarisedimenticola svalbardensis</name>
    <dbReference type="NCBI Taxonomy" id="2886004"/>
    <lineage>
        <taxon>Bacteria</taxon>
        <taxon>Pseudomonadati</taxon>
        <taxon>Acidobacteriota</taxon>
        <taxon>Candidatus Polarisedimenticolia</taxon>
        <taxon>Candidatus Polarisedimenticolales</taxon>
        <taxon>Candidatus Polarisedimenticolaceae</taxon>
        <taxon>Candidatus Polarisedimenticola</taxon>
    </lineage>
</organism>
<accession>A0A8J7CMB1</accession>
<sequence>MTAIRPVQESSLHVVTDPPCDLCTALCCKYFALEIDKPTRPEEFDQIRWYLVHQDVVIWVQEGEWYLEVRNRCKHLLPDNRCGIYDTRPDVCRDYGDPEDGPCEFYADTLKFDLYFDSAEAFEPYMAKQLKKRKKRLAKRRAGRKKVKEQV</sequence>